<feature type="transmembrane region" description="Helical" evidence="5">
    <location>
        <begin position="138"/>
        <end position="155"/>
    </location>
</feature>
<dbReference type="OrthoDB" id="8048523at2759"/>
<dbReference type="RefSeq" id="XP_003046975.1">
    <property type="nucleotide sequence ID" value="XM_003046929.1"/>
</dbReference>
<keyword evidence="3 5" id="KW-1133">Transmembrane helix</keyword>
<dbReference type="AlphaFoldDB" id="C7Z468"/>
<dbReference type="GO" id="GO:0016020">
    <property type="term" value="C:membrane"/>
    <property type="evidence" value="ECO:0007669"/>
    <property type="project" value="UniProtKB-SubCell"/>
</dbReference>
<feature type="transmembrane region" description="Helical" evidence="5">
    <location>
        <begin position="176"/>
        <end position="196"/>
    </location>
</feature>
<feature type="transmembrane region" description="Helical" evidence="5">
    <location>
        <begin position="26"/>
        <end position="45"/>
    </location>
</feature>
<evidence type="ECO:0008006" key="8">
    <source>
        <dbReference type="Google" id="ProtNLM"/>
    </source>
</evidence>
<sequence length="218" mass="23780">MIPMPLNEAVSGILGTNFVGALLTRLAPTAIGLAGYFCIADLILISQSFYYKTANSLPQSVSSTGVDVVSCEETPLLSTTQQSSSTQRSKMNPWVSNTLSLLAVGVVGFIAWLSAFKMGFLDSAKTDTQDPEPNSNKMLETVGIILGYFSAVCYLRAHIPQIIKNYRENSCEGLAILFFLLSLTGNMTYFTSLLAYSQEKNYLLNAVPWFLSAPWAKT</sequence>
<evidence type="ECO:0000313" key="6">
    <source>
        <dbReference type="EMBL" id="EEU41262.1"/>
    </source>
</evidence>
<feature type="transmembrane region" description="Helical" evidence="5">
    <location>
        <begin position="98"/>
        <end position="118"/>
    </location>
</feature>
<proteinExistence type="predicted"/>
<evidence type="ECO:0000256" key="4">
    <source>
        <dbReference type="ARBA" id="ARBA00023136"/>
    </source>
</evidence>
<dbReference type="OMA" id="ESTHHTV"/>
<dbReference type="InterPro" id="IPR051415">
    <property type="entry name" value="LAAT-1"/>
</dbReference>
<comment type="subcellular location">
    <subcellularLocation>
        <location evidence="1">Membrane</location>
        <topology evidence="1">Multi-pass membrane protein</topology>
    </subcellularLocation>
</comment>
<evidence type="ECO:0000256" key="5">
    <source>
        <dbReference type="SAM" id="Phobius"/>
    </source>
</evidence>
<dbReference type="InterPro" id="IPR006603">
    <property type="entry name" value="PQ-loop_rpt"/>
</dbReference>
<name>C7Z468_FUSV7</name>
<dbReference type="Gene3D" id="1.20.1280.290">
    <property type="match status" value="1"/>
</dbReference>
<dbReference type="EMBL" id="GG698909">
    <property type="protein sequence ID" value="EEU41262.1"/>
    <property type="molecule type" value="Genomic_DNA"/>
</dbReference>
<dbReference type="KEGG" id="nhe:NECHADRAFT_83499"/>
<evidence type="ECO:0000256" key="3">
    <source>
        <dbReference type="ARBA" id="ARBA00022989"/>
    </source>
</evidence>
<dbReference type="InParanoid" id="C7Z468"/>
<accession>C7Z468</accession>
<gene>
    <name evidence="6" type="ORF">NECHADRAFT_83499</name>
</gene>
<keyword evidence="4 5" id="KW-0472">Membrane</keyword>
<keyword evidence="7" id="KW-1185">Reference proteome</keyword>
<organism evidence="6 7">
    <name type="scientific">Fusarium vanettenii (strain ATCC MYA-4622 / CBS 123669 / FGSC 9596 / NRRL 45880 / 77-13-4)</name>
    <name type="common">Fusarium solani subsp. pisi</name>
    <dbReference type="NCBI Taxonomy" id="660122"/>
    <lineage>
        <taxon>Eukaryota</taxon>
        <taxon>Fungi</taxon>
        <taxon>Dikarya</taxon>
        <taxon>Ascomycota</taxon>
        <taxon>Pezizomycotina</taxon>
        <taxon>Sordariomycetes</taxon>
        <taxon>Hypocreomycetidae</taxon>
        <taxon>Hypocreales</taxon>
        <taxon>Nectriaceae</taxon>
        <taxon>Fusarium</taxon>
        <taxon>Fusarium solani species complex</taxon>
        <taxon>Fusarium vanettenii</taxon>
    </lineage>
</organism>
<evidence type="ECO:0000256" key="2">
    <source>
        <dbReference type="ARBA" id="ARBA00022692"/>
    </source>
</evidence>
<dbReference type="Pfam" id="PF04193">
    <property type="entry name" value="PQ-loop"/>
    <property type="match status" value="1"/>
</dbReference>
<keyword evidence="2 5" id="KW-0812">Transmembrane</keyword>
<dbReference type="HOGENOM" id="CLU_019699_0_0_1"/>
<dbReference type="eggNOG" id="KOG2913">
    <property type="taxonomic scope" value="Eukaryota"/>
</dbReference>
<reference evidence="6 7" key="1">
    <citation type="journal article" date="2009" name="PLoS Genet.">
        <title>The genome of Nectria haematococca: contribution of supernumerary chromosomes to gene expansion.</title>
        <authorList>
            <person name="Coleman J.J."/>
            <person name="Rounsley S.D."/>
            <person name="Rodriguez-Carres M."/>
            <person name="Kuo A."/>
            <person name="Wasmann C.C."/>
            <person name="Grimwood J."/>
            <person name="Schmutz J."/>
            <person name="Taga M."/>
            <person name="White G.J."/>
            <person name="Zhou S."/>
            <person name="Schwartz D.C."/>
            <person name="Freitag M."/>
            <person name="Ma L.J."/>
            <person name="Danchin E.G."/>
            <person name="Henrissat B."/>
            <person name="Coutinho P.M."/>
            <person name="Nelson D.R."/>
            <person name="Straney D."/>
            <person name="Napoli C.A."/>
            <person name="Barker B.M."/>
            <person name="Gribskov M."/>
            <person name="Rep M."/>
            <person name="Kroken S."/>
            <person name="Molnar I."/>
            <person name="Rensing C."/>
            <person name="Kennell J.C."/>
            <person name="Zamora J."/>
            <person name="Farman M.L."/>
            <person name="Selker E.U."/>
            <person name="Salamov A."/>
            <person name="Shapiro H."/>
            <person name="Pangilinan J."/>
            <person name="Lindquist E."/>
            <person name="Lamers C."/>
            <person name="Grigoriev I.V."/>
            <person name="Geiser D.M."/>
            <person name="Covert S.F."/>
            <person name="Temporini E."/>
            <person name="Vanetten H.D."/>
        </authorList>
    </citation>
    <scope>NUCLEOTIDE SEQUENCE [LARGE SCALE GENOMIC DNA]</scope>
    <source>
        <strain evidence="7">ATCC MYA-4622 / CBS 123669 / FGSC 9596 / NRRL 45880 / 77-13-4</strain>
    </source>
</reference>
<evidence type="ECO:0000313" key="7">
    <source>
        <dbReference type="Proteomes" id="UP000005206"/>
    </source>
</evidence>
<evidence type="ECO:0000256" key="1">
    <source>
        <dbReference type="ARBA" id="ARBA00004141"/>
    </source>
</evidence>
<dbReference type="PANTHER" id="PTHR16201:SF44">
    <property type="entry name" value="SEVEN TRANSMEMBRANE PROTEIN 1"/>
    <property type="match status" value="1"/>
</dbReference>
<dbReference type="GeneID" id="9675627"/>
<dbReference type="Proteomes" id="UP000005206">
    <property type="component" value="Chromosome 8"/>
</dbReference>
<dbReference type="SMART" id="SM00679">
    <property type="entry name" value="CTNS"/>
    <property type="match status" value="1"/>
</dbReference>
<dbReference type="VEuPathDB" id="FungiDB:NECHADRAFT_83499"/>
<protein>
    <recommendedName>
        <fullName evidence="8">Vacuolar amino acid transporter YPQ3</fullName>
    </recommendedName>
</protein>
<dbReference type="PANTHER" id="PTHR16201">
    <property type="entry name" value="SEVEN TRANSMEMBRANE PROTEIN 1-RELATED"/>
    <property type="match status" value="1"/>
</dbReference>